<feature type="non-terminal residue" evidence="1">
    <location>
        <position position="1"/>
    </location>
</feature>
<accession>A0A383ANU6</accession>
<proteinExistence type="predicted"/>
<feature type="non-terminal residue" evidence="1">
    <location>
        <position position="250"/>
    </location>
</feature>
<organism evidence="1">
    <name type="scientific">marine metagenome</name>
    <dbReference type="NCBI Taxonomy" id="408172"/>
    <lineage>
        <taxon>unclassified sequences</taxon>
        <taxon>metagenomes</taxon>
        <taxon>ecological metagenomes</taxon>
    </lineage>
</organism>
<protein>
    <submittedName>
        <fullName evidence="1">Uncharacterized protein</fullName>
    </submittedName>
</protein>
<dbReference type="EMBL" id="UINC01193552">
    <property type="protein sequence ID" value="SVE09229.1"/>
    <property type="molecule type" value="Genomic_DNA"/>
</dbReference>
<reference evidence="1" key="1">
    <citation type="submission" date="2018-05" db="EMBL/GenBank/DDBJ databases">
        <authorList>
            <person name="Lanie J.A."/>
            <person name="Ng W.-L."/>
            <person name="Kazmierczak K.M."/>
            <person name="Andrzejewski T.M."/>
            <person name="Davidsen T.M."/>
            <person name="Wayne K.J."/>
            <person name="Tettelin H."/>
            <person name="Glass J.I."/>
            <person name="Rusch D."/>
            <person name="Podicherti R."/>
            <person name="Tsui H.-C.T."/>
            <person name="Winkler M.E."/>
        </authorList>
    </citation>
    <scope>NUCLEOTIDE SEQUENCE</scope>
</reference>
<evidence type="ECO:0000313" key="1">
    <source>
        <dbReference type="EMBL" id="SVE09229.1"/>
    </source>
</evidence>
<sequence>TLVLFMLWVLAALAILCSSRLSMLPTMIICFGVFLLGLMSDYFFGRPAHGGAFLTSGDILLWTPPNGSGKEFAAFRVESRGVRSLPPDSVSVRLSLSTGKSQPNHLDKNGHLVLGSAREGDSDDALRKDFRAGQQCIISFAAIRDELTPYYIARVLHEEKGRHANAADFIKALRIRGVDMEEGIFTDLKSGGRTPENLANDLAKEHKLTDIFPGNLAFWVYPEGEGGELAMKSGQGVSASDVSAVVEPGA</sequence>
<dbReference type="AlphaFoldDB" id="A0A383ANU6"/>
<gene>
    <name evidence="1" type="ORF">METZ01_LOCUS462083</name>
</gene>
<name>A0A383ANU6_9ZZZZ</name>